<organism evidence="1">
    <name type="scientific">bioreactor metagenome</name>
    <dbReference type="NCBI Taxonomy" id="1076179"/>
    <lineage>
        <taxon>unclassified sequences</taxon>
        <taxon>metagenomes</taxon>
        <taxon>ecological metagenomes</taxon>
    </lineage>
</organism>
<comment type="caution">
    <text evidence="1">The sequence shown here is derived from an EMBL/GenBank/DDBJ whole genome shotgun (WGS) entry which is preliminary data.</text>
</comment>
<proteinExistence type="predicted"/>
<protein>
    <submittedName>
        <fullName evidence="1">Uncharacterized protein</fullName>
    </submittedName>
</protein>
<dbReference type="EMBL" id="VSSQ01068384">
    <property type="protein sequence ID" value="MPN20580.1"/>
    <property type="molecule type" value="Genomic_DNA"/>
</dbReference>
<name>A0A645G3T7_9ZZZZ</name>
<dbReference type="AlphaFoldDB" id="A0A645G3T7"/>
<evidence type="ECO:0000313" key="1">
    <source>
        <dbReference type="EMBL" id="MPN20580.1"/>
    </source>
</evidence>
<sequence>MDAEIHRLYLFYQHLAEKLFRDRGDFRGGIPSHFGDQRDGGPVCKDRQHPQKLPLFFGYLAKPGEHDAAEPAAGKFSLGICPQHLHHFGDEQRHSLRFVIKIVLVP</sequence>
<gene>
    <name evidence="1" type="ORF">SDC9_167959</name>
</gene>
<reference evidence="1" key="1">
    <citation type="submission" date="2019-08" db="EMBL/GenBank/DDBJ databases">
        <authorList>
            <person name="Kucharzyk K."/>
            <person name="Murdoch R.W."/>
            <person name="Higgins S."/>
            <person name="Loffler F."/>
        </authorList>
    </citation>
    <scope>NUCLEOTIDE SEQUENCE</scope>
</reference>
<accession>A0A645G3T7</accession>